<accession>A0A037ZI44</accession>
<name>A0A037ZI44_9RHOB</name>
<evidence type="ECO:0000313" key="3">
    <source>
        <dbReference type="EMBL" id="KAJ56120.1"/>
    </source>
</evidence>
<comment type="caution">
    <text evidence="3">The sequence shown here is derived from an EMBL/GenBank/DDBJ whole genome shotgun (WGS) entry which is preliminary data.</text>
</comment>
<dbReference type="RefSeq" id="WP_035258334.1">
    <property type="nucleotide sequence ID" value="NZ_JFKE01000003.1"/>
</dbReference>
<feature type="region of interest" description="Disordered" evidence="1">
    <location>
        <begin position="182"/>
        <end position="202"/>
    </location>
</feature>
<dbReference type="Proteomes" id="UP000026249">
    <property type="component" value="Unassembled WGS sequence"/>
</dbReference>
<organism evidence="3 4">
    <name type="scientific">Actibacterium mucosum KCTC 23349</name>
    <dbReference type="NCBI Taxonomy" id="1454373"/>
    <lineage>
        <taxon>Bacteria</taxon>
        <taxon>Pseudomonadati</taxon>
        <taxon>Pseudomonadota</taxon>
        <taxon>Alphaproteobacteria</taxon>
        <taxon>Rhodobacterales</taxon>
        <taxon>Roseobacteraceae</taxon>
        <taxon>Actibacterium</taxon>
    </lineage>
</organism>
<protein>
    <recommendedName>
        <fullName evidence="5">Lipoprotein</fullName>
    </recommendedName>
</protein>
<dbReference type="OrthoDB" id="7666390at2"/>
<sequence length="202" mass="22270">MRRALIIAALPLFLAACGAESVYAPEEQVQAAVYRDAGPASLTLFTMINNRSGSGAHTGLMINGSQRVIFDPAGSWWHRTAPERNDVHFGMTPTMVEFYIDYHARETYRVERQTVQVSPEVAEMALQLVQAYGAVPKAMCANSTSAILRQLPGFENVPQTWFPNKIRDAFAELPGVQTVVIRQDEDSDDNSGILTAQQQAAR</sequence>
<dbReference type="PROSITE" id="PS51257">
    <property type="entry name" value="PROKAR_LIPOPROTEIN"/>
    <property type="match status" value="1"/>
</dbReference>
<keyword evidence="2" id="KW-0732">Signal</keyword>
<dbReference type="STRING" id="1454373.ACMU_10210"/>
<evidence type="ECO:0000256" key="1">
    <source>
        <dbReference type="SAM" id="MobiDB-lite"/>
    </source>
</evidence>
<dbReference type="AlphaFoldDB" id="A0A037ZI44"/>
<reference evidence="3 4" key="1">
    <citation type="submission" date="2014-03" db="EMBL/GenBank/DDBJ databases">
        <title>Draft Genome Sequence of Actibacterium mucosum KCTC 23349, a Marine Alphaproteobacterium with Complex Ionic Requirements Isolated from Mediterranean Seawater at Malvarrosa Beach, Valencia, Spain.</title>
        <authorList>
            <person name="Arahal D.R."/>
            <person name="Shao Z."/>
            <person name="Lai Q."/>
            <person name="Pujalte M.J."/>
        </authorList>
    </citation>
    <scope>NUCLEOTIDE SEQUENCE [LARGE SCALE GENOMIC DNA]</scope>
    <source>
        <strain evidence="3 4">KCTC 23349</strain>
    </source>
</reference>
<proteinExistence type="predicted"/>
<gene>
    <name evidence="3" type="ORF">ACMU_10210</name>
</gene>
<feature type="chain" id="PRO_5001559442" description="Lipoprotein" evidence="2">
    <location>
        <begin position="25"/>
        <end position="202"/>
    </location>
</feature>
<evidence type="ECO:0008006" key="5">
    <source>
        <dbReference type="Google" id="ProtNLM"/>
    </source>
</evidence>
<feature type="compositionally biased region" description="Polar residues" evidence="1">
    <location>
        <begin position="190"/>
        <end position="202"/>
    </location>
</feature>
<evidence type="ECO:0000256" key="2">
    <source>
        <dbReference type="SAM" id="SignalP"/>
    </source>
</evidence>
<evidence type="ECO:0000313" key="4">
    <source>
        <dbReference type="Proteomes" id="UP000026249"/>
    </source>
</evidence>
<keyword evidence="4" id="KW-1185">Reference proteome</keyword>
<feature type="signal peptide" evidence="2">
    <location>
        <begin position="1"/>
        <end position="24"/>
    </location>
</feature>
<dbReference type="EMBL" id="JFKE01000003">
    <property type="protein sequence ID" value="KAJ56120.1"/>
    <property type="molecule type" value="Genomic_DNA"/>
</dbReference>